<accession>A0A8J3UXT5</accession>
<proteinExistence type="predicted"/>
<evidence type="ECO:0000256" key="2">
    <source>
        <dbReference type="SAM" id="Phobius"/>
    </source>
</evidence>
<keyword evidence="5" id="KW-1185">Reference proteome</keyword>
<feature type="compositionally biased region" description="Polar residues" evidence="1">
    <location>
        <begin position="21"/>
        <end position="30"/>
    </location>
</feature>
<evidence type="ECO:0000256" key="1">
    <source>
        <dbReference type="SAM" id="MobiDB-lite"/>
    </source>
</evidence>
<dbReference type="Proteomes" id="UP000605992">
    <property type="component" value="Unassembled WGS sequence"/>
</dbReference>
<keyword evidence="2" id="KW-1133">Transmembrane helix</keyword>
<sequence>MTSLHDRGRHFPWQRVDGRTSARSRTQDAQVSGPARELLHDHHKGSPHPHHHLKERGSMAVFTVVFAFVAFLLAGLLVDGGAAINARLKAADVAEQAARAGADQIDTDTLRATGQALLVRDSAAVCAAAREIVNAQAADGVRWESCTPSRTQVTIEVTAHWDTIFLSAIGINGTTMEGSATAAPDAGGP</sequence>
<reference evidence="4" key="1">
    <citation type="submission" date="2021-01" db="EMBL/GenBank/DDBJ databases">
        <title>Whole genome shotgun sequence of Planotetraspora thailandica NBRC 104271.</title>
        <authorList>
            <person name="Komaki H."/>
            <person name="Tamura T."/>
        </authorList>
    </citation>
    <scope>NUCLEOTIDE SEQUENCE</scope>
    <source>
        <strain evidence="4">NBRC 104271</strain>
    </source>
</reference>
<evidence type="ECO:0000313" key="4">
    <source>
        <dbReference type="EMBL" id="GII53213.1"/>
    </source>
</evidence>
<feature type="transmembrane region" description="Helical" evidence="2">
    <location>
        <begin position="59"/>
        <end position="78"/>
    </location>
</feature>
<dbReference type="Pfam" id="PF13400">
    <property type="entry name" value="Tad"/>
    <property type="match status" value="1"/>
</dbReference>
<comment type="caution">
    <text evidence="4">The sequence shown here is derived from an EMBL/GenBank/DDBJ whole genome shotgun (WGS) entry which is preliminary data.</text>
</comment>
<feature type="region of interest" description="Disordered" evidence="1">
    <location>
        <begin position="1"/>
        <end position="53"/>
    </location>
</feature>
<gene>
    <name evidence="4" type="ORF">Pth03_16020</name>
</gene>
<dbReference type="InterPro" id="IPR028087">
    <property type="entry name" value="Tad_N"/>
</dbReference>
<feature type="domain" description="Putative Flp pilus-assembly TadG-like N-terminal" evidence="3">
    <location>
        <begin position="57"/>
        <end position="103"/>
    </location>
</feature>
<evidence type="ECO:0000259" key="3">
    <source>
        <dbReference type="Pfam" id="PF13400"/>
    </source>
</evidence>
<feature type="compositionally biased region" description="Basic residues" evidence="1">
    <location>
        <begin position="41"/>
        <end position="53"/>
    </location>
</feature>
<keyword evidence="2" id="KW-0472">Membrane</keyword>
<organism evidence="4 5">
    <name type="scientific">Planotetraspora thailandica</name>
    <dbReference type="NCBI Taxonomy" id="487172"/>
    <lineage>
        <taxon>Bacteria</taxon>
        <taxon>Bacillati</taxon>
        <taxon>Actinomycetota</taxon>
        <taxon>Actinomycetes</taxon>
        <taxon>Streptosporangiales</taxon>
        <taxon>Streptosporangiaceae</taxon>
        <taxon>Planotetraspora</taxon>
    </lineage>
</organism>
<evidence type="ECO:0000313" key="5">
    <source>
        <dbReference type="Proteomes" id="UP000605992"/>
    </source>
</evidence>
<dbReference type="EMBL" id="BOOR01000008">
    <property type="protein sequence ID" value="GII53213.1"/>
    <property type="molecule type" value="Genomic_DNA"/>
</dbReference>
<dbReference type="AlphaFoldDB" id="A0A8J3UXT5"/>
<name>A0A8J3UXT5_9ACTN</name>
<keyword evidence="2" id="KW-0812">Transmembrane</keyword>
<protein>
    <recommendedName>
        <fullName evidence="3">Putative Flp pilus-assembly TadG-like N-terminal domain-containing protein</fullName>
    </recommendedName>
</protein>